<dbReference type="OrthoDB" id="518509at2"/>
<evidence type="ECO:0000313" key="1">
    <source>
        <dbReference type="EMBL" id="KYC41388.1"/>
    </source>
</evidence>
<reference evidence="1 2" key="1">
    <citation type="journal article" date="2013" name="Genome Biol. Evol.">
        <title>Genomes of Stigonematalean cyanobacteria (subsection V) and the evolution of oxygenic photosynthesis from prokaryotes to plastids.</title>
        <authorList>
            <person name="Dagan T."/>
            <person name="Roettger M."/>
            <person name="Stucken K."/>
            <person name="Landan G."/>
            <person name="Koch R."/>
            <person name="Major P."/>
            <person name="Gould S.B."/>
            <person name="Goremykin V.V."/>
            <person name="Rippka R."/>
            <person name="Tandeau de Marsac N."/>
            <person name="Gugger M."/>
            <person name="Lockhart P.J."/>
            <person name="Allen J.F."/>
            <person name="Brune I."/>
            <person name="Maus I."/>
            <person name="Puhler A."/>
            <person name="Martin W.F."/>
        </authorList>
    </citation>
    <scope>NUCLEOTIDE SEQUENCE [LARGE SCALE GENOMIC DNA]</scope>
    <source>
        <strain evidence="1 2">PCC 7110</strain>
    </source>
</reference>
<proteinExistence type="predicted"/>
<sequence length="229" mass="25956">MSQEVVKVLETQSSITEISLKASVVEENSSSLSVTLDPTLPKIQWLGQEFILFEATKQLVLELPKPMPIPIQPPYSSPESVERQRTLQKITQYQAYLSMEKSLLRTPLSELSSIELKAVEVLLEAAIGQANWNQIKEAIALVKPDRKDKVWFALSKEQRTKALLAFPPHYTLLKEAVKKNLIYDFQEDKSGKAIHLRIRNTVPGMFDELVSIENLESFFNTLSPRADFG</sequence>
<comment type="caution">
    <text evidence="1">The sequence shown here is derived from an EMBL/GenBank/DDBJ whole genome shotgun (WGS) entry which is preliminary data.</text>
</comment>
<dbReference type="AlphaFoldDB" id="A0A139X9K9"/>
<evidence type="ECO:0000313" key="2">
    <source>
        <dbReference type="Proteomes" id="UP000076925"/>
    </source>
</evidence>
<gene>
    <name evidence="1" type="ORF">WA1_22060</name>
</gene>
<keyword evidence="2" id="KW-1185">Reference proteome</keyword>
<protein>
    <submittedName>
        <fullName evidence="1">Uncharacterized protein</fullName>
    </submittedName>
</protein>
<dbReference type="RefSeq" id="WP_017744527.1">
    <property type="nucleotide sequence ID" value="NZ_KQ976354.1"/>
</dbReference>
<dbReference type="Proteomes" id="UP000076925">
    <property type="component" value="Unassembled WGS sequence"/>
</dbReference>
<organism evidence="1 2">
    <name type="scientific">Scytonema hofmannii PCC 7110</name>
    <dbReference type="NCBI Taxonomy" id="128403"/>
    <lineage>
        <taxon>Bacteria</taxon>
        <taxon>Bacillati</taxon>
        <taxon>Cyanobacteriota</taxon>
        <taxon>Cyanophyceae</taxon>
        <taxon>Nostocales</taxon>
        <taxon>Scytonemataceae</taxon>
        <taxon>Scytonema</taxon>
    </lineage>
</organism>
<accession>A0A139X9K9</accession>
<name>A0A139X9K9_9CYAN</name>
<dbReference type="EMBL" id="ANNX02000021">
    <property type="protein sequence ID" value="KYC41388.1"/>
    <property type="molecule type" value="Genomic_DNA"/>
</dbReference>